<name>A0A1I0IIV4_9FIRM</name>
<evidence type="ECO:0008006" key="3">
    <source>
        <dbReference type="Google" id="ProtNLM"/>
    </source>
</evidence>
<dbReference type="InterPro" id="IPR036888">
    <property type="entry name" value="DNA_integrity_DisA_N_sf"/>
</dbReference>
<reference evidence="2" key="1">
    <citation type="submission" date="2016-10" db="EMBL/GenBank/DDBJ databases">
        <authorList>
            <person name="Varghese N."/>
            <person name="Submissions S."/>
        </authorList>
    </citation>
    <scope>NUCLEOTIDE SEQUENCE [LARGE SCALE GENOMIC DNA]</scope>
    <source>
        <strain evidence="2">NLAE-zl-G277</strain>
    </source>
</reference>
<dbReference type="EMBL" id="FOIM01000021">
    <property type="protein sequence ID" value="SET96292.1"/>
    <property type="molecule type" value="Genomic_DNA"/>
</dbReference>
<accession>A0A1I0IIV4</accession>
<protein>
    <recommendedName>
        <fullName evidence="3">DAC domain-containing protein</fullName>
    </recommendedName>
</protein>
<organism evidence="1 2">
    <name type="scientific">Enterocloster lavalensis</name>
    <dbReference type="NCBI Taxonomy" id="460384"/>
    <lineage>
        <taxon>Bacteria</taxon>
        <taxon>Bacillati</taxon>
        <taxon>Bacillota</taxon>
        <taxon>Clostridia</taxon>
        <taxon>Lachnospirales</taxon>
        <taxon>Lachnospiraceae</taxon>
        <taxon>Enterocloster</taxon>
    </lineage>
</organism>
<dbReference type="Proteomes" id="UP000198508">
    <property type="component" value="Unassembled WGS sequence"/>
</dbReference>
<dbReference type="Gene3D" id="3.40.1700.10">
    <property type="entry name" value="DNA integrity scanning protein, DisA, N-terminal domain"/>
    <property type="match status" value="1"/>
</dbReference>
<proteinExistence type="predicted"/>
<keyword evidence="2" id="KW-1185">Reference proteome</keyword>
<evidence type="ECO:0000313" key="1">
    <source>
        <dbReference type="EMBL" id="SET96292.1"/>
    </source>
</evidence>
<gene>
    <name evidence="1" type="ORF">SAMN05216313_12186</name>
</gene>
<dbReference type="STRING" id="460384.SAMN05216313_12186"/>
<sequence length="415" mass="47233">MKEIELAKIIEQMVPQLYLLDHPIRPNWGTLLDLIINGRKFYYITYNTGRKGGPIRDLFEFIEENSRCFCELDLNSGELERKCVEREIATKWLEIKTSISQREWGKILDHIGKMQNRTYENLPIVKNIIIDPEATGYLDFSEASEMKLIDVMGGSNYVYFIADKEFRIADYKEVSWNEISDKPDYSSVPNFLRPFTSVMKAGQVGIALTRTGDVIVYNEEPFNHDQMIISIRKGDITVYQGNMVKNLFRDVLKAAYNVACNLFDICWDISYRRHGALIVLVLDDDYERHIVNRESILGHSEAMGIRKHLAAAIERISLLNRGQIAGRNTFLELSSVDGAVILEPHTGQVKAFGSIIETAASVHGISGARTTAAESAISYENMQPIKISSDGDITLYRNITDLDTGEEITLKYKFY</sequence>
<evidence type="ECO:0000313" key="2">
    <source>
        <dbReference type="Proteomes" id="UP000198508"/>
    </source>
</evidence>
<dbReference type="AlphaFoldDB" id="A0A1I0IIV4"/>
<dbReference type="RefSeq" id="WP_092367146.1">
    <property type="nucleotide sequence ID" value="NZ_FOIM01000021.1"/>
</dbReference>